<dbReference type="Proteomes" id="UP000198647">
    <property type="component" value="Unassembled WGS sequence"/>
</dbReference>
<feature type="transmembrane region" description="Helical" evidence="1">
    <location>
        <begin position="464"/>
        <end position="481"/>
    </location>
</feature>
<keyword evidence="1" id="KW-1133">Transmembrane helix</keyword>
<evidence type="ECO:0000256" key="1">
    <source>
        <dbReference type="SAM" id="Phobius"/>
    </source>
</evidence>
<keyword evidence="1" id="KW-0812">Transmembrane</keyword>
<dbReference type="EMBL" id="FNOS01000003">
    <property type="protein sequence ID" value="SDX88403.1"/>
    <property type="molecule type" value="Genomic_DNA"/>
</dbReference>
<accession>A0A1H3FBH0</accession>
<evidence type="ECO:0000313" key="2">
    <source>
        <dbReference type="EMBL" id="SDX88403.1"/>
    </source>
</evidence>
<gene>
    <name evidence="2" type="ORF">SAMN04488081_1608</name>
</gene>
<comment type="caution">
    <text evidence="2">The sequence shown here is derived from an EMBL/GenBank/DDBJ whole genome shotgun (WGS) entry which is preliminary data.</text>
</comment>
<organism evidence="2 3">
    <name type="scientific">Salimicrobium album</name>
    <dbReference type="NCBI Taxonomy" id="50717"/>
    <lineage>
        <taxon>Bacteria</taxon>
        <taxon>Bacillati</taxon>
        <taxon>Bacillota</taxon>
        <taxon>Bacilli</taxon>
        <taxon>Bacillales</taxon>
        <taxon>Bacillaceae</taxon>
        <taxon>Salimicrobium</taxon>
    </lineage>
</organism>
<feature type="transmembrane region" description="Helical" evidence="1">
    <location>
        <begin position="493"/>
        <end position="512"/>
    </location>
</feature>
<name>A0A1H3FBH0_9BACI</name>
<sequence>MKKYWTLPLLVIVIGIMFLMFQNYKQAAALPSDSWHREAKLGETEIRAGLDGRKTENGIRLAYFTEEALTIQTYDEKLNGTETTKVPVRNTKGADVFIGDTYTIYYSDGGVYRADTEERIADSEIFLPTEKGAVYVEGGKAVYVDGGTLETTIIAENVTESSSIHAYESNRGTVVSVSEREDNSLTSSIYMKKKSEVEKVDQLTVELSPSLKMEDTYPLIQGETATLLINAVPAFVRSSSGEKNFFLAHKRNGSVTLTDVSFPDPNREGSPLQEVEDLHVYEKNGRPLLLFRAQGYTETKTSSAEAFNVFEGEINNESITADRLSNTPRLSVRPEVIDAGMIAWIDEGADENTLFTAASKEHADFSASAFSGDILLRTAGKTLTMLSTGLMTIFLTVLWYAVPLLVMVFWMSKRRNPFDEEKEWILYVSAAIYTTVALLFDHHLFKPQLIEALPGILDFPGSPFVIILLFSLLSLLIVRFSGMDKWWGLPARVTYFVGLHVVFMTVYVGPYLF</sequence>
<dbReference type="RefSeq" id="WP_093106950.1">
    <property type="nucleotide sequence ID" value="NZ_FNOS01000003.1"/>
</dbReference>
<reference evidence="2 3" key="1">
    <citation type="submission" date="2016-10" db="EMBL/GenBank/DDBJ databases">
        <authorList>
            <person name="Varghese N."/>
            <person name="Submissions S."/>
        </authorList>
    </citation>
    <scope>NUCLEOTIDE SEQUENCE [LARGE SCALE GENOMIC DNA]</scope>
    <source>
        <strain evidence="2 3">DSM 20748</strain>
    </source>
</reference>
<evidence type="ECO:0000313" key="3">
    <source>
        <dbReference type="Proteomes" id="UP000198647"/>
    </source>
</evidence>
<feature type="transmembrane region" description="Helical" evidence="1">
    <location>
        <begin position="390"/>
        <end position="412"/>
    </location>
</feature>
<keyword evidence="1" id="KW-0472">Membrane</keyword>
<proteinExistence type="predicted"/>
<keyword evidence="3" id="KW-1185">Reference proteome</keyword>
<feature type="transmembrane region" description="Helical" evidence="1">
    <location>
        <begin position="424"/>
        <end position="444"/>
    </location>
</feature>
<protein>
    <submittedName>
        <fullName evidence="2">Uncharacterized protein</fullName>
    </submittedName>
</protein>